<evidence type="ECO:0000313" key="8">
    <source>
        <dbReference type="Proteomes" id="UP000189177"/>
    </source>
</evidence>
<keyword evidence="7" id="KW-0282">Flagellum</keyword>
<comment type="subcellular location">
    <subcellularLocation>
        <location evidence="2 6">Bacterial flagellum basal body</location>
    </subcellularLocation>
</comment>
<keyword evidence="7" id="KW-0966">Cell projection</keyword>
<dbReference type="AlphaFoldDB" id="A0A1V3A2L4"/>
<feature type="signal peptide" evidence="6">
    <location>
        <begin position="1"/>
        <end position="24"/>
    </location>
</feature>
<comment type="similarity">
    <text evidence="3 6">Belongs to the FlgI family.</text>
</comment>
<reference evidence="7 8" key="1">
    <citation type="submission" date="2017-02" db="EMBL/GenBank/DDBJ databases">
        <title>Genomic diversity within the haloalkaliphilic genus Thioalkalivibrio.</title>
        <authorList>
            <person name="Ahn A.-C."/>
            <person name="Meier-Kolthoff J."/>
            <person name="Overmars L."/>
            <person name="Richter M."/>
            <person name="Woyke T."/>
            <person name="Sorokin D.Y."/>
            <person name="Muyzer G."/>
        </authorList>
    </citation>
    <scope>NUCLEOTIDE SEQUENCE [LARGE SCALE GENOMIC DNA]</scope>
    <source>
        <strain evidence="7 8">HL17</strain>
    </source>
</reference>
<dbReference type="Pfam" id="PF02119">
    <property type="entry name" value="FlgI"/>
    <property type="match status" value="1"/>
</dbReference>
<comment type="caution">
    <text evidence="7">The sequence shown here is derived from an EMBL/GenBank/DDBJ whole genome shotgun (WGS) entry which is preliminary data.</text>
</comment>
<dbReference type="PANTHER" id="PTHR30381:SF0">
    <property type="entry name" value="FLAGELLAR P-RING PROTEIN"/>
    <property type="match status" value="1"/>
</dbReference>
<evidence type="ECO:0000256" key="4">
    <source>
        <dbReference type="ARBA" id="ARBA00022729"/>
    </source>
</evidence>
<dbReference type="RefSeq" id="WP_077243486.1">
    <property type="nucleotide sequence ID" value="NZ_MUZR01000002.1"/>
</dbReference>
<dbReference type="NCBIfam" id="NF003676">
    <property type="entry name" value="PRK05303.1"/>
    <property type="match status" value="1"/>
</dbReference>
<keyword evidence="7" id="KW-0969">Cilium</keyword>
<dbReference type="GO" id="GO:0009428">
    <property type="term" value="C:bacterial-type flagellum basal body, distal rod, P ring"/>
    <property type="evidence" value="ECO:0007669"/>
    <property type="project" value="InterPro"/>
</dbReference>
<dbReference type="GO" id="GO:0030288">
    <property type="term" value="C:outer membrane-bounded periplasmic space"/>
    <property type="evidence" value="ECO:0007669"/>
    <property type="project" value="InterPro"/>
</dbReference>
<organism evidence="7 8">
    <name type="scientific">Thioalkalivibrio halophilus</name>
    <dbReference type="NCBI Taxonomy" id="252474"/>
    <lineage>
        <taxon>Bacteria</taxon>
        <taxon>Pseudomonadati</taxon>
        <taxon>Pseudomonadota</taxon>
        <taxon>Gammaproteobacteria</taxon>
        <taxon>Chromatiales</taxon>
        <taxon>Ectothiorhodospiraceae</taxon>
        <taxon>Thioalkalivibrio</taxon>
    </lineage>
</organism>
<evidence type="ECO:0000256" key="1">
    <source>
        <dbReference type="ARBA" id="ARBA00002591"/>
    </source>
</evidence>
<dbReference type="Proteomes" id="UP000189177">
    <property type="component" value="Unassembled WGS sequence"/>
</dbReference>
<sequence length="391" mass="40261" precursor="true">MRQVAWLAGSAGFLVALGLQGAAAQTAIQQQAMAQQPHHGGSGIVERVKDLASVSGVRENQLIGYGLVVGLDGTGDQTTQTPFTVQSLNNMLTQLGLTPDEGANPQLQNAASVMVTADLPPFAKPGQEIDVTVSSMGNADSLRGGTLLMTPLKGADGETYGIAQGNLIVGGFDAEGADGSSITVNVPSVGRIPNGATVEREVPTAFASGDTVTLDLNRPDFTTATRLTETVNETFGPGTARALDGSSVQVRAPSDPSQRVSFVAELENLPVERGEAPARVIVNSRTGTVVIGSSVQVSPAAVSHGSLTVTITESPEVVQPLPLAPGETAIQPETDIAIEEENNPMFLFDAGTSLDEIVRAVNNVGAAPSDLVAILQALREAGSLRAELVVI</sequence>
<keyword evidence="4 6" id="KW-0732">Signal</keyword>
<accession>A0A1V3A2L4</accession>
<gene>
    <name evidence="6" type="primary">flgI</name>
    <name evidence="7" type="ORF">B1A74_00585</name>
</gene>
<keyword evidence="8" id="KW-1185">Reference proteome</keyword>
<evidence type="ECO:0000256" key="6">
    <source>
        <dbReference type="HAMAP-Rule" id="MF_00416"/>
    </source>
</evidence>
<dbReference type="STRING" id="252474.B1A74_00585"/>
<evidence type="ECO:0000313" key="7">
    <source>
        <dbReference type="EMBL" id="OOC11529.1"/>
    </source>
</evidence>
<evidence type="ECO:0000256" key="5">
    <source>
        <dbReference type="ARBA" id="ARBA00023143"/>
    </source>
</evidence>
<evidence type="ECO:0000256" key="2">
    <source>
        <dbReference type="ARBA" id="ARBA00004117"/>
    </source>
</evidence>
<dbReference type="GO" id="GO:0071973">
    <property type="term" value="P:bacterial-type flagellum-dependent cell motility"/>
    <property type="evidence" value="ECO:0007669"/>
    <property type="project" value="InterPro"/>
</dbReference>
<dbReference type="PRINTS" id="PR01010">
    <property type="entry name" value="FLGPRINGFLGI"/>
</dbReference>
<dbReference type="PANTHER" id="PTHR30381">
    <property type="entry name" value="FLAGELLAR P-RING PERIPLASMIC PROTEIN FLGI"/>
    <property type="match status" value="1"/>
</dbReference>
<dbReference type="GO" id="GO:0005198">
    <property type="term" value="F:structural molecule activity"/>
    <property type="evidence" value="ECO:0007669"/>
    <property type="project" value="InterPro"/>
</dbReference>
<dbReference type="OrthoDB" id="9786431at2"/>
<proteinExistence type="inferred from homology"/>
<dbReference type="EMBL" id="MUZR01000002">
    <property type="protein sequence ID" value="OOC11529.1"/>
    <property type="molecule type" value="Genomic_DNA"/>
</dbReference>
<comment type="subunit">
    <text evidence="6">The basal body constitutes a major portion of the flagellar organelle and consists of four rings (L,P,S, and M) mounted on a central rod.</text>
</comment>
<name>A0A1V3A2L4_9GAMM</name>
<feature type="chain" id="PRO_5013406802" description="Flagellar P-ring protein" evidence="6">
    <location>
        <begin position="25"/>
        <end position="391"/>
    </location>
</feature>
<keyword evidence="5 6" id="KW-0975">Bacterial flagellum</keyword>
<evidence type="ECO:0000256" key="3">
    <source>
        <dbReference type="ARBA" id="ARBA00008994"/>
    </source>
</evidence>
<protein>
    <recommendedName>
        <fullName evidence="6">Flagellar P-ring protein</fullName>
    </recommendedName>
    <alternativeName>
        <fullName evidence="6">Basal body P-ring protein</fullName>
    </alternativeName>
</protein>
<comment type="function">
    <text evidence="1 6">Assembles around the rod to form the L-ring and probably protects the motor/basal body from shearing forces during rotation.</text>
</comment>
<dbReference type="InterPro" id="IPR001782">
    <property type="entry name" value="Flag_FlgI"/>
</dbReference>
<dbReference type="HAMAP" id="MF_00416">
    <property type="entry name" value="FlgI"/>
    <property type="match status" value="1"/>
</dbReference>